<dbReference type="SMART" id="SM00915">
    <property type="entry name" value="Jacalin"/>
    <property type="match status" value="1"/>
</dbReference>
<dbReference type="GO" id="GO:0005737">
    <property type="term" value="C:cytoplasm"/>
    <property type="evidence" value="ECO:0007669"/>
    <property type="project" value="TreeGrafter"/>
</dbReference>
<dbReference type="InterPro" id="IPR036691">
    <property type="entry name" value="Endo/exonu/phosph_ase_sf"/>
</dbReference>
<evidence type="ECO:0000259" key="1">
    <source>
        <dbReference type="PROSITE" id="PS51752"/>
    </source>
</evidence>
<dbReference type="EMBL" id="QJHK01000007">
    <property type="protein sequence ID" value="PXY40973.1"/>
    <property type="molecule type" value="Genomic_DNA"/>
</dbReference>
<dbReference type="CDD" id="cd09615">
    <property type="entry name" value="Jacalin_EEP"/>
    <property type="match status" value="1"/>
</dbReference>
<dbReference type="PROSITE" id="PS51752">
    <property type="entry name" value="JACALIN_LECTIN"/>
    <property type="match status" value="1"/>
</dbReference>
<gene>
    <name evidence="2" type="ORF">DMB65_10395</name>
</gene>
<dbReference type="InterPro" id="IPR001229">
    <property type="entry name" value="Jacalin-like_lectin_dom"/>
</dbReference>
<protein>
    <submittedName>
        <fullName evidence="2">Endonuclease</fullName>
    </submittedName>
</protein>
<dbReference type="Pfam" id="PF22669">
    <property type="entry name" value="Exo_endo_phos2"/>
    <property type="match status" value="1"/>
</dbReference>
<dbReference type="InterPro" id="IPR000300">
    <property type="entry name" value="IPPc"/>
</dbReference>
<dbReference type="SUPFAM" id="SSF56219">
    <property type="entry name" value="DNase I-like"/>
    <property type="match status" value="1"/>
</dbReference>
<dbReference type="PANTHER" id="PTHR16320">
    <property type="entry name" value="SPHINGOMYELINASE FAMILY MEMBER"/>
    <property type="match status" value="1"/>
</dbReference>
<comment type="caution">
    <text evidence="2">The sequence shown here is derived from an EMBL/GenBank/DDBJ whole genome shotgun (WGS) entry which is preliminary data.</text>
</comment>
<evidence type="ECO:0000313" key="3">
    <source>
        <dbReference type="Proteomes" id="UP000247903"/>
    </source>
</evidence>
<dbReference type="OrthoDB" id="1160430at2"/>
<dbReference type="InterPro" id="IPR036404">
    <property type="entry name" value="Jacalin-like_lectin_dom_sf"/>
</dbReference>
<dbReference type="AlphaFoldDB" id="A0A2V4BT11"/>
<dbReference type="GO" id="GO:0004519">
    <property type="term" value="F:endonuclease activity"/>
    <property type="evidence" value="ECO:0007669"/>
    <property type="project" value="UniProtKB-KW"/>
</dbReference>
<dbReference type="PANTHER" id="PTHR16320:SF1">
    <property type="entry name" value="SPHINGOMYELINASE DDB_G0288017"/>
    <property type="match status" value="1"/>
</dbReference>
<accession>A0A2V4BT11</accession>
<dbReference type="GO" id="GO:0046856">
    <property type="term" value="P:phosphatidylinositol dephosphorylation"/>
    <property type="evidence" value="ECO:0007669"/>
    <property type="project" value="InterPro"/>
</dbReference>
<feature type="domain" description="Jacalin-type lectin" evidence="1">
    <location>
        <begin position="317"/>
        <end position="456"/>
    </location>
</feature>
<dbReference type="RefSeq" id="WP_110306581.1">
    <property type="nucleotide sequence ID" value="NZ_QJHK01000007.1"/>
</dbReference>
<sequence>MKTKIKLISSLFVSSLLLLSCDNSSEITNDLSVNSSTPKASNLTARIAVSGNILALTYNVAGLPAIISSSSPDANTAKIGQLIRNYDIVNVQEDFNYHAKLYENDNHPFRTATSGGVPFGDGLNTLSKYSFVDFERVKWNSCNGTDCLTPKGFTFMRLRLKEGVYVDYYNAHPNAGDATADLNARKSNIAQLSDYMKIKSNGNAVILMFDSNCRYTRSGDNIRLLMDNNGLTDAWIKLIRNNNIPVLGSPALDCDASNITNTCEEVDKIFYKSNNQITLTASDFSINNSLFVDGAGLPLSDHFPTAVNFAWSQNDLYTASDLFGGPHGDVFSDITLLSATSKVNKIVLRGGDRVDKVSFVLSNGTTLSHGGNGGTEKSLVLNTGEYINSVNMCSGKKDGKTRIFYIELKTNQNRTIAVGSKTSNVFNYIVPTGYQITGFFGRSATEVDQLGFFGVSL</sequence>
<proteinExistence type="predicted"/>
<name>A0A2V4BT11_9FLAO</name>
<dbReference type="Pfam" id="PF01419">
    <property type="entry name" value="Jacalin"/>
    <property type="match status" value="1"/>
</dbReference>
<dbReference type="GO" id="GO:0004767">
    <property type="term" value="F:sphingomyelin phosphodiesterase activity"/>
    <property type="evidence" value="ECO:0007669"/>
    <property type="project" value="InterPro"/>
</dbReference>
<dbReference type="SUPFAM" id="SSF51101">
    <property type="entry name" value="Mannose-binding lectins"/>
    <property type="match status" value="1"/>
</dbReference>
<dbReference type="Gene3D" id="3.60.10.10">
    <property type="entry name" value="Endonuclease/exonuclease/phosphatase"/>
    <property type="match status" value="1"/>
</dbReference>
<dbReference type="InterPro" id="IPR038772">
    <property type="entry name" value="Sph/SMPD2-like"/>
</dbReference>
<keyword evidence="3" id="KW-1185">Reference proteome</keyword>
<dbReference type="Proteomes" id="UP000247903">
    <property type="component" value="Unassembled WGS sequence"/>
</dbReference>
<evidence type="ECO:0000313" key="2">
    <source>
        <dbReference type="EMBL" id="PXY40973.1"/>
    </source>
</evidence>
<dbReference type="PROSITE" id="PS51257">
    <property type="entry name" value="PROKAR_LIPOPROTEIN"/>
    <property type="match status" value="1"/>
</dbReference>
<keyword evidence="2" id="KW-0255">Endonuclease</keyword>
<dbReference type="Gene3D" id="2.100.10.30">
    <property type="entry name" value="Jacalin-like lectin domain"/>
    <property type="match status" value="1"/>
</dbReference>
<keyword evidence="2" id="KW-0540">Nuclease</keyword>
<organism evidence="2 3">
    <name type="scientific">Flavobacterium cheongpyeongense</name>
    <dbReference type="NCBI Taxonomy" id="2212651"/>
    <lineage>
        <taxon>Bacteria</taxon>
        <taxon>Pseudomonadati</taxon>
        <taxon>Bacteroidota</taxon>
        <taxon>Flavobacteriia</taxon>
        <taxon>Flavobacteriales</taxon>
        <taxon>Flavobacteriaceae</taxon>
        <taxon>Flavobacterium</taxon>
    </lineage>
</organism>
<reference evidence="2 3" key="1">
    <citation type="submission" date="2018-05" db="EMBL/GenBank/DDBJ databases">
        <title>Flavobacterium sp. strain IMCC34759, incomplete genome.</title>
        <authorList>
            <person name="Joung Y."/>
            <person name="Cho J."/>
        </authorList>
    </citation>
    <scope>NUCLEOTIDE SEQUENCE [LARGE SCALE GENOMIC DNA]</scope>
    <source>
        <strain evidence="2 3">IMCC34759</strain>
    </source>
</reference>
<keyword evidence="2" id="KW-0378">Hydrolase</keyword>
<dbReference type="GO" id="GO:0016791">
    <property type="term" value="F:phosphatase activity"/>
    <property type="evidence" value="ECO:0007669"/>
    <property type="project" value="InterPro"/>
</dbReference>